<proteinExistence type="predicted"/>
<dbReference type="PANTHER" id="PTHR33116">
    <property type="entry name" value="REVERSE TRANSCRIPTASE ZINC-BINDING DOMAIN-CONTAINING PROTEIN-RELATED-RELATED"/>
    <property type="match status" value="1"/>
</dbReference>
<protein>
    <recommendedName>
        <fullName evidence="2">Reverse transcriptase zinc-binding domain-containing protein</fullName>
    </recommendedName>
</protein>
<evidence type="ECO:0000313" key="1">
    <source>
        <dbReference type="EMBL" id="OAY52309.1"/>
    </source>
</evidence>
<dbReference type="AlphaFoldDB" id="A0A2C9W0H7"/>
<accession>A0A2C9W0H7</accession>
<dbReference type="PANTHER" id="PTHR33116:SF78">
    <property type="entry name" value="OS12G0587133 PROTEIN"/>
    <property type="match status" value="1"/>
</dbReference>
<reference evidence="1" key="1">
    <citation type="submission" date="2016-02" db="EMBL/GenBank/DDBJ databases">
        <title>WGS assembly of Manihot esculenta.</title>
        <authorList>
            <person name="Bredeson J.V."/>
            <person name="Prochnik S.E."/>
            <person name="Lyons J.B."/>
            <person name="Schmutz J."/>
            <person name="Grimwood J."/>
            <person name="Vrebalov J."/>
            <person name="Bart R.S."/>
            <person name="Amuge T."/>
            <person name="Ferguson M.E."/>
            <person name="Green R."/>
            <person name="Putnam N."/>
            <person name="Stites J."/>
            <person name="Rounsley S."/>
            <person name="Rokhsar D.S."/>
        </authorList>
    </citation>
    <scope>NUCLEOTIDE SEQUENCE [LARGE SCALE GENOMIC DNA]</scope>
    <source>
        <tissue evidence="1">Leaf</tissue>
    </source>
</reference>
<organism evidence="1">
    <name type="scientific">Manihot esculenta</name>
    <name type="common">Cassava</name>
    <name type="synonym">Jatropha manihot</name>
    <dbReference type="NCBI Taxonomy" id="3983"/>
    <lineage>
        <taxon>Eukaryota</taxon>
        <taxon>Viridiplantae</taxon>
        <taxon>Streptophyta</taxon>
        <taxon>Embryophyta</taxon>
        <taxon>Tracheophyta</taxon>
        <taxon>Spermatophyta</taxon>
        <taxon>Magnoliopsida</taxon>
        <taxon>eudicotyledons</taxon>
        <taxon>Gunneridae</taxon>
        <taxon>Pentapetalae</taxon>
        <taxon>rosids</taxon>
        <taxon>fabids</taxon>
        <taxon>Malpighiales</taxon>
        <taxon>Euphorbiaceae</taxon>
        <taxon>Crotonoideae</taxon>
        <taxon>Manihoteae</taxon>
        <taxon>Manihot</taxon>
    </lineage>
</organism>
<dbReference type="STRING" id="3983.A0A2C9W0H7"/>
<sequence>MGLKDQVPRGGPGEVYIVDRVRKGVSSWNASHLSLAGRVILAQSVICDALYARQMVALSKSVCNEIEKMIRQSVWGSIDDVRKIALVPWITLQMPRKEGGLRLHNLKDVNRASFMKIRWVILTKTSALWVKILRSKYKLSFDGIPQKCVCGLGGCVCGCRVGIGQWDVGSWIPRLPSLDHILTIPTDQAHACVANYASLSGEWNWVMLKYLLPHDVLLHIAAILPPQQNQDDDFILWNVSSSG</sequence>
<evidence type="ECO:0008006" key="2">
    <source>
        <dbReference type="Google" id="ProtNLM"/>
    </source>
</evidence>
<dbReference type="EMBL" id="CM004390">
    <property type="protein sequence ID" value="OAY52309.1"/>
    <property type="molecule type" value="Genomic_DNA"/>
</dbReference>
<name>A0A2C9W0H7_MANES</name>
<gene>
    <name evidence="1" type="ORF">MANES_04G072600</name>
</gene>